<sequence length="171" mass="18870">MYRISLRLLSAFVLLLSLSQLTTACVQRYTYMQVFYYGPKTVVGPILRFSPAFKGKAEIEMVPDEYTKMLSPIASFSASSGTTTTTVTTSEGNFVDGQLQTAAQLEQQHKQEAAEHKAQMASITAMMNRHVAATTQQLSDALNSTAEEGWEVTQMASLENGGLVYLLRKKK</sequence>
<protein>
    <recommendedName>
        <fullName evidence="4">DUF4230 domain-containing protein</fullName>
    </recommendedName>
</protein>
<gene>
    <name evidence="2" type="ORF">IC231_04740</name>
</gene>
<feature type="signal peptide" evidence="1">
    <location>
        <begin position="1"/>
        <end position="24"/>
    </location>
</feature>
<organism evidence="2 3">
    <name type="scientific">Hymenobacter duratus</name>
    <dbReference type="NCBI Taxonomy" id="2771356"/>
    <lineage>
        <taxon>Bacteria</taxon>
        <taxon>Pseudomonadati</taxon>
        <taxon>Bacteroidota</taxon>
        <taxon>Cytophagia</taxon>
        <taxon>Cytophagales</taxon>
        <taxon>Hymenobacteraceae</taxon>
        <taxon>Hymenobacter</taxon>
    </lineage>
</organism>
<dbReference type="RefSeq" id="WP_190783425.1">
    <property type="nucleotide sequence ID" value="NZ_JACWZZ010000001.1"/>
</dbReference>
<dbReference type="Proteomes" id="UP000642468">
    <property type="component" value="Unassembled WGS sequence"/>
</dbReference>
<keyword evidence="1" id="KW-0732">Signal</keyword>
<dbReference type="PROSITE" id="PS51257">
    <property type="entry name" value="PROKAR_LIPOPROTEIN"/>
    <property type="match status" value="1"/>
</dbReference>
<reference evidence="2 3" key="1">
    <citation type="submission" date="2020-09" db="EMBL/GenBank/DDBJ databases">
        <authorList>
            <person name="Kim M.K."/>
        </authorList>
    </citation>
    <scope>NUCLEOTIDE SEQUENCE [LARGE SCALE GENOMIC DNA]</scope>
    <source>
        <strain evidence="2 3">BT646</strain>
    </source>
</reference>
<dbReference type="EMBL" id="JACWZZ010000001">
    <property type="protein sequence ID" value="MBD2714336.1"/>
    <property type="molecule type" value="Genomic_DNA"/>
</dbReference>
<evidence type="ECO:0000313" key="3">
    <source>
        <dbReference type="Proteomes" id="UP000642468"/>
    </source>
</evidence>
<evidence type="ECO:0008006" key="4">
    <source>
        <dbReference type="Google" id="ProtNLM"/>
    </source>
</evidence>
<accession>A0ABR8JC41</accession>
<proteinExistence type="predicted"/>
<evidence type="ECO:0000313" key="2">
    <source>
        <dbReference type="EMBL" id="MBD2714336.1"/>
    </source>
</evidence>
<evidence type="ECO:0000256" key="1">
    <source>
        <dbReference type="SAM" id="SignalP"/>
    </source>
</evidence>
<comment type="caution">
    <text evidence="2">The sequence shown here is derived from an EMBL/GenBank/DDBJ whole genome shotgun (WGS) entry which is preliminary data.</text>
</comment>
<feature type="chain" id="PRO_5045760718" description="DUF4230 domain-containing protein" evidence="1">
    <location>
        <begin position="25"/>
        <end position="171"/>
    </location>
</feature>
<keyword evidence="3" id="KW-1185">Reference proteome</keyword>
<name>A0ABR8JC41_9BACT</name>